<evidence type="ECO:0000256" key="1">
    <source>
        <dbReference type="ARBA" id="ARBA00026148"/>
    </source>
</evidence>
<keyword evidence="2" id="KW-0472">Membrane</keyword>
<reference evidence="4" key="1">
    <citation type="journal article" date="2024" name="Gigascience">
        <title>Chromosome-level genome of the poultry shaft louse Menopon gallinae provides insight into the host-switching and adaptive evolution of parasitic lice.</title>
        <authorList>
            <person name="Xu Y."/>
            <person name="Ma L."/>
            <person name="Liu S."/>
            <person name="Liang Y."/>
            <person name="Liu Q."/>
            <person name="He Z."/>
            <person name="Tian L."/>
            <person name="Duan Y."/>
            <person name="Cai W."/>
            <person name="Li H."/>
            <person name="Song F."/>
        </authorList>
    </citation>
    <scope>NUCLEOTIDE SEQUENCE</scope>
    <source>
        <strain evidence="4">Cailab_2023a</strain>
    </source>
</reference>
<proteinExistence type="predicted"/>
<evidence type="ECO:0000313" key="4">
    <source>
        <dbReference type="EMBL" id="KAL0266138.1"/>
    </source>
</evidence>
<organism evidence="4">
    <name type="scientific">Menopon gallinae</name>
    <name type="common">poultry shaft louse</name>
    <dbReference type="NCBI Taxonomy" id="328185"/>
    <lineage>
        <taxon>Eukaryota</taxon>
        <taxon>Metazoa</taxon>
        <taxon>Ecdysozoa</taxon>
        <taxon>Arthropoda</taxon>
        <taxon>Hexapoda</taxon>
        <taxon>Insecta</taxon>
        <taxon>Pterygota</taxon>
        <taxon>Neoptera</taxon>
        <taxon>Paraneoptera</taxon>
        <taxon>Psocodea</taxon>
        <taxon>Troctomorpha</taxon>
        <taxon>Phthiraptera</taxon>
        <taxon>Amblycera</taxon>
        <taxon>Menoponidae</taxon>
        <taxon>Menopon</taxon>
    </lineage>
</organism>
<keyword evidence="2" id="KW-0812">Transmembrane</keyword>
<feature type="domain" description="Thioredoxin" evidence="3">
    <location>
        <begin position="186"/>
        <end position="262"/>
    </location>
</feature>
<dbReference type="SUPFAM" id="SSF52833">
    <property type="entry name" value="Thioredoxin-like"/>
    <property type="match status" value="1"/>
</dbReference>
<keyword evidence="2" id="KW-1133">Transmembrane helix</keyword>
<protein>
    <recommendedName>
        <fullName evidence="1">Thioredoxin domain-containing protein 9</fullName>
    </recommendedName>
</protein>
<evidence type="ECO:0000259" key="3">
    <source>
        <dbReference type="Pfam" id="PF00085"/>
    </source>
</evidence>
<dbReference type="EMBL" id="JARGDH010000006">
    <property type="protein sequence ID" value="KAL0266138.1"/>
    <property type="molecule type" value="Genomic_DNA"/>
</dbReference>
<dbReference type="PANTHER" id="PTHR21148">
    <property type="entry name" value="THIOREDOXIN DOMAIN-CONTAINING PROTEIN 9"/>
    <property type="match status" value="1"/>
</dbReference>
<accession>A0AAW2H8M5</accession>
<dbReference type="InterPro" id="IPR013766">
    <property type="entry name" value="Thioredoxin_domain"/>
</dbReference>
<feature type="transmembrane region" description="Helical" evidence="2">
    <location>
        <begin position="17"/>
        <end position="36"/>
    </location>
</feature>
<dbReference type="AlphaFoldDB" id="A0AAW2H8M5"/>
<gene>
    <name evidence="4" type="ORF">PYX00_011854</name>
</gene>
<sequence>MMCYKAGGASDAGWERGLYRVCAVLLYAAISAYSFFHGLFVHRALALACLYPFCGKMKAAAAFVFVSLAVHTLLEISRASGSGLFCAVVYYIGNMRYPEKQLGKCAAPGGILHDLLSKIAGESDSSCTTSRGFVEKLFKQEPLSMVQDQELPSDDEVFIKYKARRISELHGESGVLMELTSEAELVRKSKSDSMIVHFYKPEFRKCQIMNHNLEKACRSFPGVAFYKIRADLCNLVTERLAITVLPFLAFFRDGYFVDSVTGFEGLGDDWFEAEDLVELIRSSNFFK</sequence>
<evidence type="ECO:0000256" key="2">
    <source>
        <dbReference type="SAM" id="Phobius"/>
    </source>
</evidence>
<dbReference type="Pfam" id="PF00085">
    <property type="entry name" value="Thioredoxin"/>
    <property type="match status" value="1"/>
</dbReference>
<dbReference type="Gene3D" id="3.40.30.10">
    <property type="entry name" value="Glutaredoxin"/>
    <property type="match status" value="1"/>
</dbReference>
<comment type="caution">
    <text evidence="4">The sequence shown here is derived from an EMBL/GenBank/DDBJ whole genome shotgun (WGS) entry which is preliminary data.</text>
</comment>
<dbReference type="InterPro" id="IPR036249">
    <property type="entry name" value="Thioredoxin-like_sf"/>
</dbReference>
<name>A0AAW2H8M5_9NEOP</name>